<evidence type="ECO:0000313" key="3">
    <source>
        <dbReference type="Proteomes" id="UP001183390"/>
    </source>
</evidence>
<dbReference type="Proteomes" id="UP001183390">
    <property type="component" value="Unassembled WGS sequence"/>
</dbReference>
<feature type="transmembrane region" description="Helical" evidence="1">
    <location>
        <begin position="12"/>
        <end position="33"/>
    </location>
</feature>
<organism evidence="2 3">
    <name type="scientific">Nocardiopsis lambiniae</name>
    <dbReference type="NCBI Taxonomy" id="3075539"/>
    <lineage>
        <taxon>Bacteria</taxon>
        <taxon>Bacillati</taxon>
        <taxon>Actinomycetota</taxon>
        <taxon>Actinomycetes</taxon>
        <taxon>Streptosporangiales</taxon>
        <taxon>Nocardiopsidaceae</taxon>
        <taxon>Nocardiopsis</taxon>
    </lineage>
</organism>
<protein>
    <recommendedName>
        <fullName evidence="4">Integral membrane protein</fullName>
    </recommendedName>
</protein>
<proteinExistence type="predicted"/>
<accession>A0ABU2M7M9</accession>
<keyword evidence="1" id="KW-0472">Membrane</keyword>
<reference evidence="3" key="1">
    <citation type="submission" date="2023-07" db="EMBL/GenBank/DDBJ databases">
        <title>30 novel species of actinomycetes from the DSMZ collection.</title>
        <authorList>
            <person name="Nouioui I."/>
        </authorList>
    </citation>
    <scope>NUCLEOTIDE SEQUENCE [LARGE SCALE GENOMIC DNA]</scope>
    <source>
        <strain evidence="3">DSM 44743</strain>
    </source>
</reference>
<dbReference type="RefSeq" id="WP_311510889.1">
    <property type="nucleotide sequence ID" value="NZ_JAVREP010000003.1"/>
</dbReference>
<feature type="transmembrane region" description="Helical" evidence="1">
    <location>
        <begin position="88"/>
        <end position="106"/>
    </location>
</feature>
<keyword evidence="1" id="KW-0812">Transmembrane</keyword>
<keyword evidence="3" id="KW-1185">Reference proteome</keyword>
<evidence type="ECO:0000256" key="1">
    <source>
        <dbReference type="SAM" id="Phobius"/>
    </source>
</evidence>
<gene>
    <name evidence="2" type="ORF">RM479_07000</name>
</gene>
<evidence type="ECO:0000313" key="2">
    <source>
        <dbReference type="EMBL" id="MDT0328160.1"/>
    </source>
</evidence>
<feature type="transmembrane region" description="Helical" evidence="1">
    <location>
        <begin position="53"/>
        <end position="76"/>
    </location>
</feature>
<sequence length="145" mass="14278">MNARTRPGSVTAVFVLLILITAYQLIAGGLALAGGVATETVDAVPPTPGIPTWAVFAAAAIALVYGIASLVLAVLVGKGRPAARPAALGVNAVYGVVILALVFTPVAGVPELVTAAFAFTVVALLYSTSAKAHFGGASVTPGPVA</sequence>
<comment type="caution">
    <text evidence="2">The sequence shown here is derived from an EMBL/GenBank/DDBJ whole genome shotgun (WGS) entry which is preliminary data.</text>
</comment>
<dbReference type="EMBL" id="JAVREP010000003">
    <property type="protein sequence ID" value="MDT0328160.1"/>
    <property type="molecule type" value="Genomic_DNA"/>
</dbReference>
<name>A0ABU2M7M9_9ACTN</name>
<keyword evidence="1" id="KW-1133">Transmembrane helix</keyword>
<evidence type="ECO:0008006" key="4">
    <source>
        <dbReference type="Google" id="ProtNLM"/>
    </source>
</evidence>